<dbReference type="RefSeq" id="WP_100512774.1">
    <property type="nucleotide sequence ID" value="NZ_PEBK01000004.1"/>
</dbReference>
<dbReference type="InterPro" id="IPR011013">
    <property type="entry name" value="Gal_mutarotase_sf_dom"/>
</dbReference>
<dbReference type="Gene3D" id="2.70.98.10">
    <property type="match status" value="1"/>
</dbReference>
<reference evidence="8 9" key="1">
    <citation type="submission" date="2017-10" db="EMBL/GenBank/DDBJ databases">
        <title>Draft genome sequences of strains TRE 1, TRE 9, TRE H and TRI 7, isolated from tamarins, belonging to four potential novel Bifidobacterium species.</title>
        <authorList>
            <person name="Mattarelli P."/>
            <person name="Modesto M."/>
            <person name="Puglisi E."/>
            <person name="Morelli L."/>
            <person name="Spezio C."/>
            <person name="Bonetti A."/>
            <person name="Sandri C."/>
        </authorList>
    </citation>
    <scope>NUCLEOTIDE SEQUENCE [LARGE SCALE GENOMIC DNA]</scope>
    <source>
        <strain evidence="9">TRI7</strain>
    </source>
</reference>
<name>A0A2M9HEY2_9BIFI</name>
<accession>A0A2M9HEY2</accession>
<dbReference type="PANTHER" id="PTHR10091">
    <property type="entry name" value="ALDOSE-1-EPIMERASE"/>
    <property type="match status" value="1"/>
</dbReference>
<dbReference type="Pfam" id="PF01263">
    <property type="entry name" value="Aldose_epim"/>
    <property type="match status" value="1"/>
</dbReference>
<dbReference type="InterPro" id="IPR015443">
    <property type="entry name" value="Aldose_1-epimerase"/>
</dbReference>
<dbReference type="EMBL" id="PEBK01000004">
    <property type="protein sequence ID" value="PJM75356.1"/>
    <property type="molecule type" value="Genomic_DNA"/>
</dbReference>
<keyword evidence="3 5" id="KW-0413">Isomerase</keyword>
<proteinExistence type="inferred from homology"/>
<protein>
    <recommendedName>
        <fullName evidence="5">Aldose 1-epimerase</fullName>
        <ecNumber evidence="5">5.1.3.3</ecNumber>
    </recommendedName>
</protein>
<feature type="binding site" evidence="7">
    <location>
        <begin position="79"/>
        <end position="80"/>
    </location>
    <ligand>
        <name>beta-D-galactose</name>
        <dbReference type="ChEBI" id="CHEBI:27667"/>
    </ligand>
</feature>
<dbReference type="GO" id="GO:0005737">
    <property type="term" value="C:cytoplasm"/>
    <property type="evidence" value="ECO:0007669"/>
    <property type="project" value="TreeGrafter"/>
</dbReference>
<keyword evidence="9" id="KW-1185">Reference proteome</keyword>
<sequence length="355" mass="38930">MAHHQQAPEPTIDDDIRAVTITGPDGMTARLTNHGARLMSLTVPDRSGRMTDVVLGKDDPHDYVADDTLMGAIVGRHANRIRGARFTLAGHEYRLTANEGPNSNHSQPNGYEHRNWTIPETGGSSATFALDSPNMDQGFPGRFRIQVRYALIGGGLRLTVRGVCDETTVANLTTHTYWNLNGEGAGDILGHRLRIPSTRYYPTDSQFIPLADPAISVAGTPMDFRDSAVIGERLRDGQRHNDRQIAIARGYNHAFPIDGSGLRILAETIGERSGIRMTMYANAPAVLLYTAGFLNDVPGKRGHRYGPSAGLCLEPGFVPNAVNRTDCDRDCDRDHAKPVLPAGTEYRLDVLYRFD</sequence>
<evidence type="ECO:0000256" key="2">
    <source>
        <dbReference type="ARBA" id="ARBA00006206"/>
    </source>
</evidence>
<evidence type="ECO:0000313" key="9">
    <source>
        <dbReference type="Proteomes" id="UP000231451"/>
    </source>
</evidence>
<organism evidence="8 9">
    <name type="scientific">Bifidobacterium simiarum</name>
    <dbReference type="NCBI Taxonomy" id="2045441"/>
    <lineage>
        <taxon>Bacteria</taxon>
        <taxon>Bacillati</taxon>
        <taxon>Actinomycetota</taxon>
        <taxon>Actinomycetes</taxon>
        <taxon>Bifidobacteriales</taxon>
        <taxon>Bifidobacteriaceae</taxon>
        <taxon>Bifidobacterium</taxon>
    </lineage>
</organism>
<dbReference type="PIRSF" id="PIRSF005096">
    <property type="entry name" value="GALM"/>
    <property type="match status" value="1"/>
</dbReference>
<comment type="pathway">
    <text evidence="1 5">Carbohydrate metabolism; hexose metabolism.</text>
</comment>
<dbReference type="Proteomes" id="UP000231451">
    <property type="component" value="Unassembled WGS sequence"/>
</dbReference>
<comment type="catalytic activity">
    <reaction evidence="5">
        <text>alpha-D-glucose = beta-D-glucose</text>
        <dbReference type="Rhea" id="RHEA:10264"/>
        <dbReference type="ChEBI" id="CHEBI:15903"/>
        <dbReference type="ChEBI" id="CHEBI:17925"/>
        <dbReference type="EC" id="5.1.3.3"/>
    </reaction>
</comment>
<feature type="binding site" evidence="7">
    <location>
        <begin position="175"/>
        <end position="177"/>
    </location>
    <ligand>
        <name>beta-D-galactose</name>
        <dbReference type="ChEBI" id="CHEBI:27667"/>
    </ligand>
</feature>
<evidence type="ECO:0000256" key="6">
    <source>
        <dbReference type="PIRSR" id="PIRSR005096-1"/>
    </source>
</evidence>
<evidence type="ECO:0000256" key="4">
    <source>
        <dbReference type="ARBA" id="ARBA00023277"/>
    </source>
</evidence>
<dbReference type="UniPathway" id="UPA00242"/>
<evidence type="ECO:0000256" key="1">
    <source>
        <dbReference type="ARBA" id="ARBA00005028"/>
    </source>
</evidence>
<dbReference type="PANTHER" id="PTHR10091:SF0">
    <property type="entry name" value="GALACTOSE MUTAROTASE"/>
    <property type="match status" value="1"/>
</dbReference>
<dbReference type="GO" id="GO:0006006">
    <property type="term" value="P:glucose metabolic process"/>
    <property type="evidence" value="ECO:0007669"/>
    <property type="project" value="TreeGrafter"/>
</dbReference>
<evidence type="ECO:0000256" key="5">
    <source>
        <dbReference type="PIRNR" id="PIRNR005096"/>
    </source>
</evidence>
<comment type="caution">
    <text evidence="8">The sequence shown here is derived from an EMBL/GenBank/DDBJ whole genome shotgun (WGS) entry which is preliminary data.</text>
</comment>
<dbReference type="InterPro" id="IPR014718">
    <property type="entry name" value="GH-type_carb-bd"/>
</dbReference>
<evidence type="ECO:0000256" key="7">
    <source>
        <dbReference type="PIRSR" id="PIRSR005096-3"/>
    </source>
</evidence>
<dbReference type="GO" id="GO:0004034">
    <property type="term" value="F:aldose 1-epimerase activity"/>
    <property type="evidence" value="ECO:0007669"/>
    <property type="project" value="UniProtKB-EC"/>
</dbReference>
<keyword evidence="4 5" id="KW-0119">Carbohydrate metabolism</keyword>
<dbReference type="GO" id="GO:0033499">
    <property type="term" value="P:galactose catabolic process via UDP-galactose, Leloir pathway"/>
    <property type="evidence" value="ECO:0007669"/>
    <property type="project" value="TreeGrafter"/>
</dbReference>
<dbReference type="GO" id="GO:0030246">
    <property type="term" value="F:carbohydrate binding"/>
    <property type="evidence" value="ECO:0007669"/>
    <property type="project" value="InterPro"/>
</dbReference>
<dbReference type="InterPro" id="IPR047215">
    <property type="entry name" value="Galactose_mutarotase-like"/>
</dbReference>
<gene>
    <name evidence="8" type="ORF">CSQ87_04900</name>
</gene>
<evidence type="ECO:0000313" key="8">
    <source>
        <dbReference type="EMBL" id="PJM75356.1"/>
    </source>
</evidence>
<comment type="similarity">
    <text evidence="2 5">Belongs to the aldose epimerase family.</text>
</comment>
<feature type="active site" description="Proton acceptor" evidence="6">
    <location>
        <position position="314"/>
    </location>
</feature>
<dbReference type="OrthoDB" id="9779408at2"/>
<dbReference type="CDD" id="cd09019">
    <property type="entry name" value="galactose_mutarotase_like"/>
    <property type="match status" value="1"/>
</dbReference>
<dbReference type="AlphaFoldDB" id="A0A2M9HEY2"/>
<dbReference type="EC" id="5.1.3.3" evidence="5"/>
<dbReference type="InterPro" id="IPR008183">
    <property type="entry name" value="Aldose_1/G6P_1-epimerase"/>
</dbReference>
<feature type="active site" description="Proton donor" evidence="6">
    <location>
        <position position="175"/>
    </location>
</feature>
<evidence type="ECO:0000256" key="3">
    <source>
        <dbReference type="ARBA" id="ARBA00023235"/>
    </source>
</evidence>
<dbReference type="SUPFAM" id="SSF74650">
    <property type="entry name" value="Galactose mutarotase-like"/>
    <property type="match status" value="1"/>
</dbReference>